<evidence type="ECO:0000313" key="2">
    <source>
        <dbReference type="Proteomes" id="UP001055811"/>
    </source>
</evidence>
<keyword evidence="2" id="KW-1185">Reference proteome</keyword>
<evidence type="ECO:0000313" key="1">
    <source>
        <dbReference type="EMBL" id="KAI3707829.1"/>
    </source>
</evidence>
<name>A0ACB9ADX6_CICIN</name>
<organism evidence="1 2">
    <name type="scientific">Cichorium intybus</name>
    <name type="common">Chicory</name>
    <dbReference type="NCBI Taxonomy" id="13427"/>
    <lineage>
        <taxon>Eukaryota</taxon>
        <taxon>Viridiplantae</taxon>
        <taxon>Streptophyta</taxon>
        <taxon>Embryophyta</taxon>
        <taxon>Tracheophyta</taxon>
        <taxon>Spermatophyta</taxon>
        <taxon>Magnoliopsida</taxon>
        <taxon>eudicotyledons</taxon>
        <taxon>Gunneridae</taxon>
        <taxon>Pentapetalae</taxon>
        <taxon>asterids</taxon>
        <taxon>campanulids</taxon>
        <taxon>Asterales</taxon>
        <taxon>Asteraceae</taxon>
        <taxon>Cichorioideae</taxon>
        <taxon>Cichorieae</taxon>
        <taxon>Cichoriinae</taxon>
        <taxon>Cichorium</taxon>
    </lineage>
</organism>
<gene>
    <name evidence="1" type="ORF">L2E82_36692</name>
</gene>
<reference evidence="1 2" key="2">
    <citation type="journal article" date="2022" name="Mol. Ecol. Resour.">
        <title>The genomes of chicory, endive, great burdock and yacon provide insights into Asteraceae paleo-polyploidization history and plant inulin production.</title>
        <authorList>
            <person name="Fan W."/>
            <person name="Wang S."/>
            <person name="Wang H."/>
            <person name="Wang A."/>
            <person name="Jiang F."/>
            <person name="Liu H."/>
            <person name="Zhao H."/>
            <person name="Xu D."/>
            <person name="Zhang Y."/>
        </authorList>
    </citation>
    <scope>NUCLEOTIDE SEQUENCE [LARGE SCALE GENOMIC DNA]</scope>
    <source>
        <strain evidence="2">cv. Punajuju</strain>
        <tissue evidence="1">Leaves</tissue>
    </source>
</reference>
<accession>A0ACB9ADX6</accession>
<protein>
    <submittedName>
        <fullName evidence="1">Uncharacterized protein</fullName>
    </submittedName>
</protein>
<comment type="caution">
    <text evidence="1">The sequence shown here is derived from an EMBL/GenBank/DDBJ whole genome shotgun (WGS) entry which is preliminary data.</text>
</comment>
<proteinExistence type="predicted"/>
<reference evidence="2" key="1">
    <citation type="journal article" date="2022" name="Mol. Ecol. Resour.">
        <title>The genomes of chicory, endive, great burdock and yacon provide insights into Asteraceae palaeo-polyploidization history and plant inulin production.</title>
        <authorList>
            <person name="Fan W."/>
            <person name="Wang S."/>
            <person name="Wang H."/>
            <person name="Wang A."/>
            <person name="Jiang F."/>
            <person name="Liu H."/>
            <person name="Zhao H."/>
            <person name="Xu D."/>
            <person name="Zhang Y."/>
        </authorList>
    </citation>
    <scope>NUCLEOTIDE SEQUENCE [LARGE SCALE GENOMIC DNA]</scope>
    <source>
        <strain evidence="2">cv. Punajuju</strain>
    </source>
</reference>
<sequence>MFSPLSLQGWCLRLQTPIRLRLSLKTEVRKRQSPSLKSTSSIKARRTDDLRSPIIPPPNCPKPLQVRTERLEVERFESQVKTEALESFDSPFPPTFESK</sequence>
<dbReference type="EMBL" id="CM042015">
    <property type="protein sequence ID" value="KAI3707829.1"/>
    <property type="molecule type" value="Genomic_DNA"/>
</dbReference>
<dbReference type="Proteomes" id="UP001055811">
    <property type="component" value="Linkage Group LG07"/>
</dbReference>